<evidence type="ECO:0000313" key="2">
    <source>
        <dbReference type="Proteomes" id="UP000295050"/>
    </source>
</evidence>
<protein>
    <recommendedName>
        <fullName evidence="3">Fe-S protein YdhL (DUF1289 family)</fullName>
    </recommendedName>
</protein>
<dbReference type="PANTHER" id="PTHR35175:SF2">
    <property type="entry name" value="DUF1289 DOMAIN-CONTAINING PROTEIN"/>
    <property type="match status" value="1"/>
</dbReference>
<dbReference type="AlphaFoldDB" id="A0A4R2RHB1"/>
<sequence length="57" mass="6421">MTSSIPPRTPCIDICRIDPETRLCAGCARSMDEIAAWSRLSDTERSRIMAELPNRKV</sequence>
<gene>
    <name evidence="1" type="ORF">EV663_103186</name>
</gene>
<organism evidence="1 2">
    <name type="scientific">Rhodovulum bhavnagarense</name>
    <dbReference type="NCBI Taxonomy" id="992286"/>
    <lineage>
        <taxon>Bacteria</taxon>
        <taxon>Pseudomonadati</taxon>
        <taxon>Pseudomonadota</taxon>
        <taxon>Alphaproteobacteria</taxon>
        <taxon>Rhodobacterales</taxon>
        <taxon>Paracoccaceae</taxon>
        <taxon>Rhodovulum</taxon>
    </lineage>
</organism>
<dbReference type="OrthoDB" id="9811423at2"/>
<dbReference type="Pfam" id="PF06945">
    <property type="entry name" value="DUF1289"/>
    <property type="match status" value="1"/>
</dbReference>
<evidence type="ECO:0008006" key="3">
    <source>
        <dbReference type="Google" id="ProtNLM"/>
    </source>
</evidence>
<name>A0A4R2RHB1_9RHOB</name>
<dbReference type="Proteomes" id="UP000295050">
    <property type="component" value="Unassembled WGS sequence"/>
</dbReference>
<keyword evidence="2" id="KW-1185">Reference proteome</keyword>
<accession>A0A4R2RHB1</accession>
<dbReference type="PANTHER" id="PTHR35175">
    <property type="entry name" value="DUF1289 DOMAIN-CONTAINING PROTEIN"/>
    <property type="match status" value="1"/>
</dbReference>
<proteinExistence type="predicted"/>
<dbReference type="InterPro" id="IPR010710">
    <property type="entry name" value="DUF1289"/>
</dbReference>
<comment type="caution">
    <text evidence="1">The sequence shown here is derived from an EMBL/GenBank/DDBJ whole genome shotgun (WGS) entry which is preliminary data.</text>
</comment>
<evidence type="ECO:0000313" key="1">
    <source>
        <dbReference type="EMBL" id="TCP61998.1"/>
    </source>
</evidence>
<reference evidence="1 2" key="1">
    <citation type="submission" date="2019-03" db="EMBL/GenBank/DDBJ databases">
        <title>Genomic Encyclopedia of Type Strains, Phase IV (KMG-IV): sequencing the most valuable type-strain genomes for metagenomic binning, comparative biology and taxonomic classification.</title>
        <authorList>
            <person name="Goeker M."/>
        </authorList>
    </citation>
    <scope>NUCLEOTIDE SEQUENCE [LARGE SCALE GENOMIC DNA]</scope>
    <source>
        <strain evidence="1 2">DSM 24766</strain>
    </source>
</reference>
<dbReference type="RefSeq" id="WP_132950860.1">
    <property type="nucleotide sequence ID" value="NZ_SLXU01000003.1"/>
</dbReference>
<dbReference type="EMBL" id="SLXU01000003">
    <property type="protein sequence ID" value="TCP61998.1"/>
    <property type="molecule type" value="Genomic_DNA"/>
</dbReference>